<gene>
    <name evidence="1" type="ORF">F5890DRAFT_1477873</name>
</gene>
<dbReference type="EMBL" id="MU802207">
    <property type="protein sequence ID" value="KAJ3980249.1"/>
    <property type="molecule type" value="Genomic_DNA"/>
</dbReference>
<sequence length="308" mass="34309">MYCKEKENNRGGSLHDSELIFAQLQNFCQVPAIVEWVNSVLKKNLSVQRNVRMEDAGSIVISGFTAGLRARPSFDWARNFLNPSRHPQSKQEAMRYEAASVFAMFWNMVQKVCPSVVIDNFKRFMEQTGLISMDPKEFSEQGGSGYTVNYKGSNITFKGVDMAPPSGVFMQNYARHGLQCCASSNAFTLWDPSLPHRTSLQSISPNAEEIVQSGLSIVTGERLPGTFKRYQQNQLTAEQLARNAAKLFALLLRWMSPLHLCLVLLLLSQAEVPSKGGLASIRGNLLALKAPKHLFSSLRLVAPQLLPK</sequence>
<dbReference type="AlphaFoldDB" id="A0AA38PRC6"/>
<proteinExistence type="predicted"/>
<dbReference type="Proteomes" id="UP001163850">
    <property type="component" value="Unassembled WGS sequence"/>
</dbReference>
<comment type="caution">
    <text evidence="1">The sequence shown here is derived from an EMBL/GenBank/DDBJ whole genome shotgun (WGS) entry which is preliminary data.</text>
</comment>
<protein>
    <submittedName>
        <fullName evidence="1">Uncharacterized protein</fullName>
    </submittedName>
</protein>
<evidence type="ECO:0000313" key="2">
    <source>
        <dbReference type="Proteomes" id="UP001163850"/>
    </source>
</evidence>
<evidence type="ECO:0000313" key="1">
    <source>
        <dbReference type="EMBL" id="KAJ3980249.1"/>
    </source>
</evidence>
<accession>A0AA38PRC6</accession>
<reference evidence="1" key="1">
    <citation type="submission" date="2022-08" db="EMBL/GenBank/DDBJ databases">
        <authorList>
            <consortium name="DOE Joint Genome Institute"/>
            <person name="Min B."/>
            <person name="Riley R."/>
            <person name="Sierra-Patev S."/>
            <person name="Naranjo-Ortiz M."/>
            <person name="Looney B."/>
            <person name="Konkel Z."/>
            <person name="Slot J.C."/>
            <person name="Sakamoto Y."/>
            <person name="Steenwyk J.L."/>
            <person name="Rokas A."/>
            <person name="Carro J."/>
            <person name="Camarero S."/>
            <person name="Ferreira P."/>
            <person name="Molpeceres G."/>
            <person name="Ruiz-Duenas F.J."/>
            <person name="Serrano A."/>
            <person name="Henrissat B."/>
            <person name="Drula E."/>
            <person name="Hughes K.W."/>
            <person name="Mata J.L."/>
            <person name="Ishikawa N.K."/>
            <person name="Vargas-Isla R."/>
            <person name="Ushijima S."/>
            <person name="Smith C.A."/>
            <person name="Ahrendt S."/>
            <person name="Andreopoulos W."/>
            <person name="He G."/>
            <person name="Labutti K."/>
            <person name="Lipzen A."/>
            <person name="Ng V."/>
            <person name="Sandor L."/>
            <person name="Barry K."/>
            <person name="Martinez A.T."/>
            <person name="Xiao Y."/>
            <person name="Gibbons J.G."/>
            <person name="Terashima K."/>
            <person name="Hibbett D.S."/>
            <person name="Grigoriev I.V."/>
        </authorList>
    </citation>
    <scope>NUCLEOTIDE SEQUENCE</scope>
    <source>
        <strain evidence="1">TFB7829</strain>
    </source>
</reference>
<name>A0AA38PRC6_9AGAR</name>
<organism evidence="1 2">
    <name type="scientific">Lentinula detonsa</name>
    <dbReference type="NCBI Taxonomy" id="2804962"/>
    <lineage>
        <taxon>Eukaryota</taxon>
        <taxon>Fungi</taxon>
        <taxon>Dikarya</taxon>
        <taxon>Basidiomycota</taxon>
        <taxon>Agaricomycotina</taxon>
        <taxon>Agaricomycetes</taxon>
        <taxon>Agaricomycetidae</taxon>
        <taxon>Agaricales</taxon>
        <taxon>Marasmiineae</taxon>
        <taxon>Omphalotaceae</taxon>
        <taxon>Lentinula</taxon>
    </lineage>
</organism>